<evidence type="ECO:0000313" key="4">
    <source>
        <dbReference type="Proteomes" id="UP000478417"/>
    </source>
</evidence>
<dbReference type="EMBL" id="JAAGNX010000002">
    <property type="protein sequence ID" value="NDV62803.1"/>
    <property type="molecule type" value="Genomic_DNA"/>
</dbReference>
<evidence type="ECO:0000313" key="3">
    <source>
        <dbReference type="EMBL" id="NDV62803.1"/>
    </source>
</evidence>
<dbReference type="Proteomes" id="UP000478417">
    <property type="component" value="Unassembled WGS sequence"/>
</dbReference>
<protein>
    <recommendedName>
        <fullName evidence="5">Bacterial repeat domain-containing protein</fullName>
    </recommendedName>
</protein>
<dbReference type="RefSeq" id="WP_163965325.1">
    <property type="nucleotide sequence ID" value="NZ_JAAGNX010000002.1"/>
</dbReference>
<dbReference type="AlphaFoldDB" id="A0A6B2M248"/>
<organism evidence="3 4">
    <name type="scientific">Oceanipulchritudo coccoides</name>
    <dbReference type="NCBI Taxonomy" id="2706888"/>
    <lineage>
        <taxon>Bacteria</taxon>
        <taxon>Pseudomonadati</taxon>
        <taxon>Verrucomicrobiota</taxon>
        <taxon>Opitutia</taxon>
        <taxon>Puniceicoccales</taxon>
        <taxon>Oceanipulchritudinaceae</taxon>
        <taxon>Oceanipulchritudo</taxon>
    </lineage>
</organism>
<keyword evidence="2" id="KW-0732">Signal</keyword>
<feature type="signal peptide" evidence="2">
    <location>
        <begin position="1"/>
        <end position="22"/>
    </location>
</feature>
<reference evidence="3 4" key="1">
    <citation type="submission" date="2020-02" db="EMBL/GenBank/DDBJ databases">
        <title>Albibacoteraceae fam. nov., the first described family within the subdivision 4 Verrucomicrobia.</title>
        <authorList>
            <person name="Xi F."/>
        </authorList>
    </citation>
    <scope>NUCLEOTIDE SEQUENCE [LARGE SCALE GENOMIC DNA]</scope>
    <source>
        <strain evidence="3 4">CK1056</strain>
    </source>
</reference>
<proteinExistence type="predicted"/>
<evidence type="ECO:0000256" key="1">
    <source>
        <dbReference type="SAM" id="MobiDB-lite"/>
    </source>
</evidence>
<feature type="chain" id="PRO_5025361843" description="Bacterial repeat domain-containing protein" evidence="2">
    <location>
        <begin position="23"/>
        <end position="762"/>
    </location>
</feature>
<keyword evidence="4" id="KW-1185">Reference proteome</keyword>
<evidence type="ECO:0008006" key="5">
    <source>
        <dbReference type="Google" id="ProtNLM"/>
    </source>
</evidence>
<feature type="region of interest" description="Disordered" evidence="1">
    <location>
        <begin position="722"/>
        <end position="753"/>
    </location>
</feature>
<feature type="compositionally biased region" description="Polar residues" evidence="1">
    <location>
        <begin position="722"/>
        <end position="733"/>
    </location>
</feature>
<accession>A0A6B2M248</accession>
<name>A0A6B2M248_9BACT</name>
<evidence type="ECO:0000256" key="2">
    <source>
        <dbReference type="SAM" id="SignalP"/>
    </source>
</evidence>
<comment type="caution">
    <text evidence="3">The sequence shown here is derived from an EMBL/GenBank/DDBJ whole genome shotgun (WGS) entry which is preliminary data.</text>
</comment>
<sequence>MKKLLLTLTLAALFSGSSFVHGQTKVLIDIGNDSSFRGASVTSPDGNGNHWNSVWSGAFYADMVDTTGTATTIDFGFTAAGGSDYFNGPSGATQDPTATVYNATALGDLGVNEAVYDYYTNSYCLIGGLDPDKFYKITLYGSHKFNVPGTTVYTIYADNPGGLDNSNGAQVLGSASLAVNNDPITGAEWQHNEDRVATITVGLDSSVYLSWVADDGSSSGYLNAFSIEEVPAPPIPASPTDLVLIDFGNDGTFQGATPASPDANGNIWNSTAFSALNNMVDSNGSATTLDFEDLNLWGTGSSGSWGLTTSNPPTALEIADVQTAVDGSSISGTDFDIAEVAMDFYNSSIDTDSDNIPDYFKGEFKISQLEEGSTYELSFLAAHAFTGDSTLVQVYDDATFTNLLGSTTITQGDGSGTPTPNVGQIIVTGPANTDNTIYIRFEGTTVSGDGILNAMSIKKFKFPTGLVLIDIGSDSNFRSATAPSPDINGNHWNSVGAGFVEDLVDSNGYVTPINWSGNGYGTGGFDSTNSLGFGTTNPLTADELNNAHYLLNTVGSLSGTTFNVAQAAIDFVNSNNVANGGVGRVALEDVTPGQSYELSFYCSKQFSGETQTLVRIFDDNTFTNQIGTVSVTHEDGSGYGNLSSVGQLTLLAPASGQFFIQWEGATDPTKGYLNALSIEAVGAAPVVAPEVSISESGGTLTIAYNSQSGVDYQLQSSTTLGVGSWSNDGTPQSGDGGPQDFTRSTPASGAKSFYRVEATAAP</sequence>
<gene>
    <name evidence="3" type="ORF">G0Q06_10105</name>
</gene>